<dbReference type="Gene3D" id="3.40.50.12780">
    <property type="entry name" value="N-terminal domain of ligase-like"/>
    <property type="match status" value="1"/>
</dbReference>
<gene>
    <name evidence="4" type="ORF">G3I71_03525</name>
</gene>
<dbReference type="EMBL" id="JAAGLU010000003">
    <property type="protein sequence ID" value="NEC84947.1"/>
    <property type="molecule type" value="Genomic_DNA"/>
</dbReference>
<organism evidence="4">
    <name type="scientific">Streptomyces sp. SID12501</name>
    <dbReference type="NCBI Taxonomy" id="2706042"/>
    <lineage>
        <taxon>Bacteria</taxon>
        <taxon>Bacillati</taxon>
        <taxon>Actinomycetota</taxon>
        <taxon>Actinomycetes</taxon>
        <taxon>Kitasatosporales</taxon>
        <taxon>Streptomycetaceae</taxon>
        <taxon>Streptomyces</taxon>
    </lineage>
</organism>
<dbReference type="AlphaFoldDB" id="A0A6B3BES0"/>
<dbReference type="PANTHER" id="PTHR43767">
    <property type="entry name" value="LONG-CHAIN-FATTY-ACID--COA LIGASE"/>
    <property type="match status" value="1"/>
</dbReference>
<feature type="region of interest" description="Disordered" evidence="1">
    <location>
        <begin position="129"/>
        <end position="152"/>
    </location>
</feature>
<feature type="domain" description="AMP-binding enzyme C-terminal" evidence="3">
    <location>
        <begin position="428"/>
        <end position="497"/>
    </location>
</feature>
<name>A0A6B3BES0_9ACTN</name>
<dbReference type="PANTHER" id="PTHR43767:SF1">
    <property type="entry name" value="NONRIBOSOMAL PEPTIDE SYNTHASE PES1 (EUROFUNG)-RELATED"/>
    <property type="match status" value="1"/>
</dbReference>
<keyword evidence="4" id="KW-0436">Ligase</keyword>
<dbReference type="Gene3D" id="3.30.300.30">
    <property type="match status" value="1"/>
</dbReference>
<evidence type="ECO:0000259" key="3">
    <source>
        <dbReference type="Pfam" id="PF13193"/>
    </source>
</evidence>
<sequence length="513" mass="54759">MSIRPQATVLHGLLDAPIAGPDAPAVTCGDLTLSRAELVRASHRYAAALRSRGLRRGDRLVVTSDSGPALVPLLFGASRLGVVFSVLHDQVRGDVLRHVLADCEPALAVAASAATRDVLREAGVAVTAPEDLDAAPPTGPAPDTRSGNGRLDKVDVADGPLSVDPACLIYTSGTTAMPKAVVCTHQQMMFALHAIAERLGYRADDVVYCPLPLSFDYGLYQVFLSALAGSHVWLGSAAESGPALLANLVRSRATVLPAVPPVSSALLRLLRRRGGERPPLRLLTNTGAALPADIPHGLREVLPGLRVQLMFGLTECKRLTIAEPDEDLIRPGSCGLPLTGTEVFVIDEAGERQPAGEVGEITVRGPHVMAGYWRRPELNAARFPRRDGLFPELRTGDYGWTDEEGRLYFAGRRDDVYKQDGFRVSAIEVEAAARRLPDVETAAVLTPDSSRPEAVLVVTGTADPVTVLPRLREHLEDFKVPRVCHRVDALPVNANGKTAKAVLAGQLAEAGRD</sequence>
<evidence type="ECO:0000313" key="4">
    <source>
        <dbReference type="EMBL" id="NEC84947.1"/>
    </source>
</evidence>
<proteinExistence type="predicted"/>
<dbReference type="Pfam" id="PF13193">
    <property type="entry name" value="AMP-binding_C"/>
    <property type="match status" value="1"/>
</dbReference>
<evidence type="ECO:0000259" key="2">
    <source>
        <dbReference type="Pfam" id="PF00501"/>
    </source>
</evidence>
<reference evidence="4" key="1">
    <citation type="submission" date="2020-01" db="EMBL/GenBank/DDBJ databases">
        <title>Insect and environment-associated Actinomycetes.</title>
        <authorList>
            <person name="Currrie C."/>
            <person name="Chevrette M."/>
            <person name="Carlson C."/>
            <person name="Stubbendieck R."/>
            <person name="Wendt-Pienkowski E."/>
        </authorList>
    </citation>
    <scope>NUCLEOTIDE SEQUENCE</scope>
    <source>
        <strain evidence="4">SID12501</strain>
    </source>
</reference>
<protein>
    <submittedName>
        <fullName evidence="4">Acyl--CoA ligase</fullName>
    </submittedName>
</protein>
<accession>A0A6B3BES0</accession>
<dbReference type="SUPFAM" id="SSF56801">
    <property type="entry name" value="Acetyl-CoA synthetase-like"/>
    <property type="match status" value="1"/>
</dbReference>
<dbReference type="RefSeq" id="WP_164312427.1">
    <property type="nucleotide sequence ID" value="NZ_JAAGLU010000003.1"/>
</dbReference>
<evidence type="ECO:0000256" key="1">
    <source>
        <dbReference type="SAM" id="MobiDB-lite"/>
    </source>
</evidence>
<feature type="domain" description="AMP-dependent synthetase/ligase" evidence="2">
    <location>
        <begin position="21"/>
        <end position="373"/>
    </location>
</feature>
<comment type="caution">
    <text evidence="4">The sequence shown here is derived from an EMBL/GenBank/DDBJ whole genome shotgun (WGS) entry which is preliminary data.</text>
</comment>
<dbReference type="InterPro" id="IPR045851">
    <property type="entry name" value="AMP-bd_C_sf"/>
</dbReference>
<dbReference type="InterPro" id="IPR000873">
    <property type="entry name" value="AMP-dep_synth/lig_dom"/>
</dbReference>
<dbReference type="GO" id="GO:0016878">
    <property type="term" value="F:acid-thiol ligase activity"/>
    <property type="evidence" value="ECO:0007669"/>
    <property type="project" value="UniProtKB-ARBA"/>
</dbReference>
<dbReference type="InterPro" id="IPR050237">
    <property type="entry name" value="ATP-dep_AMP-bd_enzyme"/>
</dbReference>
<dbReference type="InterPro" id="IPR025110">
    <property type="entry name" value="AMP-bd_C"/>
</dbReference>
<dbReference type="InterPro" id="IPR042099">
    <property type="entry name" value="ANL_N_sf"/>
</dbReference>
<dbReference type="Pfam" id="PF00501">
    <property type="entry name" value="AMP-binding"/>
    <property type="match status" value="1"/>
</dbReference>